<dbReference type="PRINTS" id="PR01021">
    <property type="entry name" value="OMPADOMAIN"/>
</dbReference>
<name>A0A6M0CHX6_9FLAO</name>
<evidence type="ECO:0000256" key="4">
    <source>
        <dbReference type="PROSITE-ProRule" id="PRU00473"/>
    </source>
</evidence>
<accession>A0A6M0CHX6</accession>
<dbReference type="PANTHER" id="PTHR30329:SF21">
    <property type="entry name" value="LIPOPROTEIN YIAD-RELATED"/>
    <property type="match status" value="1"/>
</dbReference>
<dbReference type="InterPro" id="IPR006665">
    <property type="entry name" value="OmpA-like"/>
</dbReference>
<sequence length="646" mass="73162">MKQRILNLIVLLSLGLGAQSKYKKADQLFEKMWYIEAAEHYESAVKGGDNSQELLQKVGDAYYFNTDMQNASRWYGILFSKYENRLSPTYAFRYIHSLQGIGDYDLAKGLMKIYGDKLDTSGFNVDQFQNNDTNIDRIVNAQPQFYIANVATNTKFSDFAPMFYEDKVVFAAVKNQSVFHKRNYKWNEQPYLNLFIADVDSTSVDLTNKTDFSEEVSTKYHEAAVAFTPDQKTIYFTRNNIANNKSKLQRDDQGVNHLKLYKAVLKDSIWTDVQELPFNSDYYSVGHPSLSKDGKKLYFVSDMPGTIGGTDIFVVDIQGDDVYGTPKNLGPTINTAGREMFPFITNNKLYFASDGHLGLGGLDVFESKIQNSFSEPENLGKPLNGKKDDFAYIVDEDTQRGYFSSNRDGGIGDDDIYSFQRIKVVCLQEVEGTVANAQNGIPESGIKVSLFDEKGNEVDSSTTNANGEYHFDFEANCETNYKVVATKDGFEKSSKSFVTKTRNGEVNRVPLGIKKLDDLIVKDDNQFKIDVGIIFFDFDKSNIRSDAASELNKVVYIMTKYPKMIIKIESHTDARGVDSYNLKLSDERAKSTRDYIISQGIEESRIESAIGYGETKLLNSCSNNVYCTDNQHDLNRRSEFIITRID</sequence>
<evidence type="ECO:0000313" key="7">
    <source>
        <dbReference type="Proteomes" id="UP000474296"/>
    </source>
</evidence>
<dbReference type="CDD" id="cd07185">
    <property type="entry name" value="OmpA_C-like"/>
    <property type="match status" value="1"/>
</dbReference>
<keyword evidence="3" id="KW-0998">Cell outer membrane</keyword>
<evidence type="ECO:0000256" key="2">
    <source>
        <dbReference type="ARBA" id="ARBA00023136"/>
    </source>
</evidence>
<protein>
    <submittedName>
        <fullName evidence="6">OmpA family protein</fullName>
    </submittedName>
</protein>
<dbReference type="Gene3D" id="3.30.1330.60">
    <property type="entry name" value="OmpA-like domain"/>
    <property type="match status" value="1"/>
</dbReference>
<dbReference type="SUPFAM" id="SSF49478">
    <property type="entry name" value="Cna protein B-type domain"/>
    <property type="match status" value="1"/>
</dbReference>
<evidence type="ECO:0000259" key="5">
    <source>
        <dbReference type="PROSITE" id="PS51123"/>
    </source>
</evidence>
<proteinExistence type="predicted"/>
<dbReference type="InterPro" id="IPR013783">
    <property type="entry name" value="Ig-like_fold"/>
</dbReference>
<organism evidence="6 7">
    <name type="scientific">Spongiivirga citrea</name>
    <dbReference type="NCBI Taxonomy" id="1481457"/>
    <lineage>
        <taxon>Bacteria</taxon>
        <taxon>Pseudomonadati</taxon>
        <taxon>Bacteroidota</taxon>
        <taxon>Flavobacteriia</taxon>
        <taxon>Flavobacteriales</taxon>
        <taxon>Flavobacteriaceae</taxon>
        <taxon>Spongiivirga</taxon>
    </lineage>
</organism>
<dbReference type="Proteomes" id="UP000474296">
    <property type="component" value="Unassembled WGS sequence"/>
</dbReference>
<dbReference type="Pfam" id="PF00691">
    <property type="entry name" value="OmpA"/>
    <property type="match status" value="1"/>
</dbReference>
<gene>
    <name evidence="6" type="ORF">GWK10_09650</name>
</gene>
<dbReference type="InterPro" id="IPR050330">
    <property type="entry name" value="Bact_OuterMem_StrucFunc"/>
</dbReference>
<dbReference type="Gene3D" id="2.60.40.10">
    <property type="entry name" value="Immunoglobulins"/>
    <property type="match status" value="1"/>
</dbReference>
<evidence type="ECO:0000256" key="3">
    <source>
        <dbReference type="ARBA" id="ARBA00023237"/>
    </source>
</evidence>
<comment type="subcellular location">
    <subcellularLocation>
        <location evidence="1">Cell outer membrane</location>
    </subcellularLocation>
</comment>
<dbReference type="AlphaFoldDB" id="A0A6M0CHX6"/>
<dbReference type="Pfam" id="PF07676">
    <property type="entry name" value="PD40"/>
    <property type="match status" value="3"/>
</dbReference>
<dbReference type="InterPro" id="IPR011659">
    <property type="entry name" value="WD40"/>
</dbReference>
<dbReference type="InterPro" id="IPR011042">
    <property type="entry name" value="6-blade_b-propeller_TolB-like"/>
</dbReference>
<dbReference type="SUPFAM" id="SSF103088">
    <property type="entry name" value="OmpA-like"/>
    <property type="match status" value="1"/>
</dbReference>
<keyword evidence="7" id="KW-1185">Reference proteome</keyword>
<evidence type="ECO:0000313" key="6">
    <source>
        <dbReference type="EMBL" id="NER17475.1"/>
    </source>
</evidence>
<feature type="domain" description="OmpA-like" evidence="5">
    <location>
        <begin position="523"/>
        <end position="646"/>
    </location>
</feature>
<dbReference type="InterPro" id="IPR036737">
    <property type="entry name" value="OmpA-like_sf"/>
</dbReference>
<dbReference type="EMBL" id="JAABOQ010000004">
    <property type="protein sequence ID" value="NER17475.1"/>
    <property type="molecule type" value="Genomic_DNA"/>
</dbReference>
<dbReference type="SUPFAM" id="SSF82171">
    <property type="entry name" value="DPP6 N-terminal domain-like"/>
    <property type="match status" value="1"/>
</dbReference>
<dbReference type="PANTHER" id="PTHR30329">
    <property type="entry name" value="STATOR ELEMENT OF FLAGELLAR MOTOR COMPLEX"/>
    <property type="match status" value="1"/>
</dbReference>
<dbReference type="PROSITE" id="PS51123">
    <property type="entry name" value="OMPA_2"/>
    <property type="match status" value="1"/>
</dbReference>
<dbReference type="InterPro" id="IPR006664">
    <property type="entry name" value="OMP_bac"/>
</dbReference>
<dbReference type="GO" id="GO:0009279">
    <property type="term" value="C:cell outer membrane"/>
    <property type="evidence" value="ECO:0007669"/>
    <property type="project" value="UniProtKB-SubCell"/>
</dbReference>
<evidence type="ECO:0000256" key="1">
    <source>
        <dbReference type="ARBA" id="ARBA00004442"/>
    </source>
</evidence>
<dbReference type="Pfam" id="PF13620">
    <property type="entry name" value="CarboxypepD_reg"/>
    <property type="match status" value="1"/>
</dbReference>
<dbReference type="Gene3D" id="2.120.10.30">
    <property type="entry name" value="TolB, C-terminal domain"/>
    <property type="match status" value="1"/>
</dbReference>
<reference evidence="6 7" key="1">
    <citation type="submission" date="2020-01" db="EMBL/GenBank/DDBJ databases">
        <title>Spongiivirga citrea KCTC 32990T.</title>
        <authorList>
            <person name="Wang G."/>
        </authorList>
    </citation>
    <scope>NUCLEOTIDE SEQUENCE [LARGE SCALE GENOMIC DNA]</scope>
    <source>
        <strain evidence="6 7">KCTC 32990</strain>
    </source>
</reference>
<comment type="caution">
    <text evidence="6">The sequence shown here is derived from an EMBL/GenBank/DDBJ whole genome shotgun (WGS) entry which is preliminary data.</text>
</comment>
<keyword evidence="2 4" id="KW-0472">Membrane</keyword>